<name>A0ABX2FSJ0_9BACT</name>
<dbReference type="EMBL" id="JABSNP010000009">
    <property type="protein sequence ID" value="NRT19434.1"/>
    <property type="molecule type" value="Genomic_DNA"/>
</dbReference>
<evidence type="ECO:0000256" key="4">
    <source>
        <dbReference type="HAMAP-Rule" id="MF_00928"/>
    </source>
</evidence>
<keyword evidence="4" id="KW-0119">Carbohydrate metabolism</keyword>
<evidence type="ECO:0000313" key="5">
    <source>
        <dbReference type="EMBL" id="NRT19434.1"/>
    </source>
</evidence>
<proteinExistence type="inferred from homology"/>
<dbReference type="GO" id="GO:0016757">
    <property type="term" value="F:glycosyltransferase activity"/>
    <property type="evidence" value="ECO:0007669"/>
    <property type="project" value="UniProtKB-KW"/>
</dbReference>
<comment type="caution">
    <text evidence="5">The sequence shown here is derived from an EMBL/GenBank/DDBJ whole genome shotgun (WGS) entry which is preliminary data.</text>
</comment>
<dbReference type="InterPro" id="IPR028583">
    <property type="entry name" value="Man_Glc_phosphorylase"/>
</dbReference>
<evidence type="ECO:0000256" key="2">
    <source>
        <dbReference type="ARBA" id="ARBA00022679"/>
    </source>
</evidence>
<comment type="catalytic activity">
    <reaction evidence="4">
        <text>beta-D-mannosyl-(1-&gt;4)-D-glucose + phosphate = alpha-D-mannose 1-phosphate + D-glucose</text>
        <dbReference type="Rhea" id="RHEA:32531"/>
        <dbReference type="ChEBI" id="CHEBI:4167"/>
        <dbReference type="ChEBI" id="CHEBI:43474"/>
        <dbReference type="ChEBI" id="CHEBI:58409"/>
        <dbReference type="ChEBI" id="CHEBI:64351"/>
        <dbReference type="EC" id="2.4.1.281"/>
    </reaction>
</comment>
<comment type="function">
    <text evidence="4">Converts 4-O-beta-D-mannopyranosyl-D-glucopyranose (Man-Glc) to mannose 1-phosphate (Man1P) and glucose.</text>
</comment>
<organism evidence="5 6">
    <name type="scientific">Hymenobacter caeli</name>
    <dbReference type="NCBI Taxonomy" id="2735894"/>
    <lineage>
        <taxon>Bacteria</taxon>
        <taxon>Pseudomonadati</taxon>
        <taxon>Bacteroidota</taxon>
        <taxon>Cytophagia</taxon>
        <taxon>Cytophagales</taxon>
        <taxon>Hymenobacteraceae</taxon>
        <taxon>Hymenobacter</taxon>
    </lineage>
</organism>
<protein>
    <recommendedName>
        <fullName evidence="4">4-O-beta-D-mannosyl-D-glucose phosphorylase</fullName>
        <shortName evidence="4">MGP</shortName>
        <shortName evidence="4">Mannosylglucose phosphorylase</shortName>
        <ecNumber evidence="4">2.4.1.281</ecNumber>
    </recommendedName>
</protein>
<dbReference type="HAMAP" id="MF_00928">
    <property type="entry name" value="Man_Glc_phosphorylase"/>
    <property type="match status" value="1"/>
</dbReference>
<keyword evidence="2 4" id="KW-0808">Transferase</keyword>
<keyword evidence="6" id="KW-1185">Reference proteome</keyword>
<dbReference type="Proteomes" id="UP000779507">
    <property type="component" value="Unassembled WGS sequence"/>
</dbReference>
<reference evidence="5 6" key="1">
    <citation type="submission" date="2020-05" db="EMBL/GenBank/DDBJ databases">
        <title>Genomic Encyclopedia of Type Strains, Phase IV (KMG-V): Genome sequencing to study the core and pangenomes of soil and plant-associated prokaryotes.</title>
        <authorList>
            <person name="Whitman W."/>
        </authorList>
    </citation>
    <scope>NUCLEOTIDE SEQUENCE [LARGE SCALE GENOMIC DNA]</scope>
    <source>
        <strain evidence="5 6">9A</strain>
    </source>
</reference>
<dbReference type="RefSeq" id="WP_173810156.1">
    <property type="nucleotide sequence ID" value="NZ_JABSNP010000009.1"/>
</dbReference>
<evidence type="ECO:0000256" key="1">
    <source>
        <dbReference type="ARBA" id="ARBA00022676"/>
    </source>
</evidence>
<gene>
    <name evidence="5" type="ORF">HNP98_002263</name>
</gene>
<dbReference type="PANTHER" id="PTHR34106:SF1">
    <property type="entry name" value="1,4-BETA-MANNOSYL-N-ACETYLGLUCOSAMINE PHOSPHORYLASE"/>
    <property type="match status" value="1"/>
</dbReference>
<dbReference type="SUPFAM" id="SSF75005">
    <property type="entry name" value="Arabinanase/levansucrase/invertase"/>
    <property type="match status" value="1"/>
</dbReference>
<accession>A0ABX2FSJ0</accession>
<evidence type="ECO:0000256" key="3">
    <source>
        <dbReference type="ARBA" id="ARBA00024356"/>
    </source>
</evidence>
<dbReference type="Pfam" id="PF04041">
    <property type="entry name" value="Glyco_hydro_130"/>
    <property type="match status" value="1"/>
</dbReference>
<dbReference type="PANTHER" id="PTHR34106">
    <property type="entry name" value="GLYCOSIDASE"/>
    <property type="match status" value="1"/>
</dbReference>
<keyword evidence="1 4" id="KW-0328">Glycosyltransferase</keyword>
<dbReference type="InterPro" id="IPR023296">
    <property type="entry name" value="Glyco_hydro_beta-prop_sf"/>
</dbReference>
<keyword evidence="4" id="KW-0961">Cell wall biogenesis/degradation</keyword>
<dbReference type="EC" id="2.4.1.281" evidence="4"/>
<comment type="similarity">
    <text evidence="3 4">Belongs to the glycosyl hydrolase 130 family.</text>
</comment>
<dbReference type="Gene3D" id="2.115.10.20">
    <property type="entry name" value="Glycosyl hydrolase domain, family 43"/>
    <property type="match status" value="1"/>
</dbReference>
<dbReference type="InterPro" id="IPR007184">
    <property type="entry name" value="Mannoside_phosphorylase"/>
</dbReference>
<sequence>MASVFHRRLHLLQTQHDQLLRRPNAHAEAGNGIFDRYAHPVLTAAHAPLAWKYDLNPATNPFLMERIGVNATLNAGAIKWQGKYLLAVRVEGNDRKSFFAIAESPNGVDNFRFWDRPITMPETDEPDTNVYDMRLVAHEDGWVYGLFCTERRDPAASDADQSAALAKCGIARTKDLITWERLPDLTTGSAQQRNVVLHPEFVGGKYALYTRPQDGFIDAGKGGGIGFGLTDSIEHARVMQEVIVDKKQYHTIAEVKNGLGPAPLKTKLGWLHLAHGVRNTAAGLRYVLYLFLTDPHDLTKITHKPGGYFIAPEGEERVGDVSNVAFSNGWIADDDGRVFVYYASSDTRMHVATTTIEQLLDYVVNTPADGLRSATSVQAINRLVDRNEAFAHQNGSPVATARANS</sequence>
<dbReference type="PIRSF" id="PIRSF016202">
    <property type="entry name" value="PH1107"/>
    <property type="match status" value="1"/>
</dbReference>
<evidence type="ECO:0000313" key="6">
    <source>
        <dbReference type="Proteomes" id="UP000779507"/>
    </source>
</evidence>